<keyword evidence="2" id="KW-1133">Transmembrane helix</keyword>
<reference evidence="3 4" key="1">
    <citation type="journal article" date="2016" name="Nat. Commun.">
        <title>Thousands of microbial genomes shed light on interconnected biogeochemical processes in an aquifer system.</title>
        <authorList>
            <person name="Anantharaman K."/>
            <person name="Brown C.T."/>
            <person name="Hug L.A."/>
            <person name="Sharon I."/>
            <person name="Castelle C.J."/>
            <person name="Probst A.J."/>
            <person name="Thomas B.C."/>
            <person name="Singh A."/>
            <person name="Wilkins M.J."/>
            <person name="Karaoz U."/>
            <person name="Brodie E.L."/>
            <person name="Williams K.H."/>
            <person name="Hubbard S.S."/>
            <person name="Banfield J.F."/>
        </authorList>
    </citation>
    <scope>NUCLEOTIDE SEQUENCE [LARGE SCALE GENOMIC DNA]</scope>
</reference>
<proteinExistence type="predicted"/>
<organism evidence="3 4">
    <name type="scientific">Candidatus Woesebacteria bacterium RBG_13_46_13</name>
    <dbReference type="NCBI Taxonomy" id="1802479"/>
    <lineage>
        <taxon>Bacteria</taxon>
        <taxon>Candidatus Woeseibacteriota</taxon>
    </lineage>
</organism>
<name>A0A1F7X5K9_9BACT</name>
<accession>A0A1F7X5K9</accession>
<evidence type="ECO:0000256" key="2">
    <source>
        <dbReference type="SAM" id="Phobius"/>
    </source>
</evidence>
<gene>
    <name evidence="3" type="ORF">A2Y68_01960</name>
</gene>
<feature type="compositionally biased region" description="Low complexity" evidence="1">
    <location>
        <begin position="12"/>
        <end position="28"/>
    </location>
</feature>
<evidence type="ECO:0000313" key="3">
    <source>
        <dbReference type="EMBL" id="OGM10183.1"/>
    </source>
</evidence>
<protein>
    <submittedName>
        <fullName evidence="3">Uncharacterized protein</fullName>
    </submittedName>
</protein>
<sequence length="137" mass="13974">MDESQPQAQGGVAPVSNPTPAAPVVTPEVPQPVQPPAPVLEPSPQVAPVSPTPKKPNLVLIIGTIVLILAIVALAGFYFLNTKKTGENLTTPEVTPTIIEQGPTITPTETPTATETGSITPTATESPTVSPSATLTP</sequence>
<feature type="compositionally biased region" description="Low complexity" evidence="1">
    <location>
        <begin position="95"/>
        <end position="125"/>
    </location>
</feature>
<evidence type="ECO:0000256" key="1">
    <source>
        <dbReference type="SAM" id="MobiDB-lite"/>
    </source>
</evidence>
<feature type="region of interest" description="Disordered" evidence="1">
    <location>
        <begin position="1"/>
        <end position="54"/>
    </location>
</feature>
<dbReference type="Proteomes" id="UP000176778">
    <property type="component" value="Unassembled WGS sequence"/>
</dbReference>
<feature type="region of interest" description="Disordered" evidence="1">
    <location>
        <begin position="87"/>
        <end position="137"/>
    </location>
</feature>
<feature type="compositionally biased region" description="Pro residues" evidence="1">
    <location>
        <begin position="29"/>
        <end position="41"/>
    </location>
</feature>
<feature type="compositionally biased region" description="Polar residues" evidence="1">
    <location>
        <begin position="126"/>
        <end position="137"/>
    </location>
</feature>
<keyword evidence="2" id="KW-0472">Membrane</keyword>
<comment type="caution">
    <text evidence="3">The sequence shown here is derived from an EMBL/GenBank/DDBJ whole genome shotgun (WGS) entry which is preliminary data.</text>
</comment>
<keyword evidence="2" id="KW-0812">Transmembrane</keyword>
<evidence type="ECO:0000313" key="4">
    <source>
        <dbReference type="Proteomes" id="UP000176778"/>
    </source>
</evidence>
<dbReference type="AlphaFoldDB" id="A0A1F7X5K9"/>
<feature type="transmembrane region" description="Helical" evidence="2">
    <location>
        <begin position="58"/>
        <end position="80"/>
    </location>
</feature>
<dbReference type="EMBL" id="MGFR01000001">
    <property type="protein sequence ID" value="OGM10183.1"/>
    <property type="molecule type" value="Genomic_DNA"/>
</dbReference>